<gene>
    <name evidence="5" type="ORF">J2Z62_000314</name>
</gene>
<keyword evidence="6" id="KW-1185">Reference proteome</keyword>
<dbReference type="PROSITE" id="PS51257">
    <property type="entry name" value="PROKAR_LIPOPROTEIN"/>
    <property type="match status" value="1"/>
</dbReference>
<evidence type="ECO:0000259" key="4">
    <source>
        <dbReference type="Pfam" id="PF01732"/>
    </source>
</evidence>
<accession>A0ABU0LYT7</accession>
<evidence type="ECO:0000256" key="2">
    <source>
        <dbReference type="SAM" id="MobiDB-lite"/>
    </source>
</evidence>
<comment type="caution">
    <text evidence="5">The sequence shown here is derived from an EMBL/GenBank/DDBJ whole genome shotgun (WGS) entry which is preliminary data.</text>
</comment>
<dbReference type="RefSeq" id="WP_256547430.1">
    <property type="nucleotide sequence ID" value="NZ_CP101809.1"/>
</dbReference>
<dbReference type="EMBL" id="JAUSWO010000001">
    <property type="protein sequence ID" value="MDQ0513876.1"/>
    <property type="molecule type" value="Genomic_DNA"/>
</dbReference>
<feature type="signal peptide" evidence="3">
    <location>
        <begin position="1"/>
        <end position="25"/>
    </location>
</feature>
<proteinExistence type="inferred from homology"/>
<dbReference type="Proteomes" id="UP001240643">
    <property type="component" value="Unassembled WGS sequence"/>
</dbReference>
<dbReference type="InterPro" id="IPR043504">
    <property type="entry name" value="Peptidase_S1_PA_chymotrypsin"/>
</dbReference>
<reference evidence="5" key="1">
    <citation type="submission" date="2023-07" db="EMBL/GenBank/DDBJ databases">
        <title>Genomic Encyclopedia of Type Strains, Phase IV (KMG-IV): sequencing the most valuable type-strain genomes for metagenomic binning, comparative biology and taxonomic classification.</title>
        <authorList>
            <person name="Goeker M."/>
        </authorList>
    </citation>
    <scope>NUCLEOTIDE SEQUENCE [LARGE SCALE GENOMIC DNA]</scope>
    <source>
        <strain evidence="5">DSM 21204</strain>
    </source>
</reference>
<feature type="region of interest" description="Disordered" evidence="2">
    <location>
        <begin position="35"/>
        <end position="70"/>
    </location>
</feature>
<organism evidence="5 6">
    <name type="scientific">Mycoplasmoides fastidiosum</name>
    <dbReference type="NCBI Taxonomy" id="92758"/>
    <lineage>
        <taxon>Bacteria</taxon>
        <taxon>Bacillati</taxon>
        <taxon>Mycoplasmatota</taxon>
        <taxon>Mycoplasmoidales</taxon>
        <taxon>Mycoplasmoidaceae</taxon>
        <taxon>Mycoplasmoides</taxon>
    </lineage>
</organism>
<dbReference type="InterPro" id="IPR022381">
    <property type="entry name" value="Uncharacterised_MG067"/>
</dbReference>
<feature type="chain" id="PRO_5047296796" description="DUF31 domain-containing protein" evidence="3">
    <location>
        <begin position="26"/>
        <end position="588"/>
    </location>
</feature>
<keyword evidence="3" id="KW-0732">Signal</keyword>
<sequence length="588" mass="66649">MTKKNWSKKTFISLSLLSLVASACAQIDSSIPTTQEFNPEFQSPKVPKLVRPDTSDNNNVQPDPEVHPRKSSIEYSGKITDDDPTKFRYNYLPITAENKPNYHVARDYPANWQTNFQDQFSRQLVDGNYVINNQQIPRSTPRVQYNTLNRVFSTDVKSVQFHDWDYQGNVPEEYDTKVNANSENTVPNETYRKILKYSASLNFVNWYENESGDKNRSFTNDDLDLKVGDNGGTGWILDYQIPTDSSKYPTVWYYATNLHVIRALSSKSSYAPYQYDPKTNIITKETKLRFYPVGSIGGGGQMFNEALGMENKGPSYANPNSSKEVSVDAKILFTGRDFLKSKPHDFFPDKFDPSLEEFADFAVFEATFKDEAEAKWATQDYVAEPHKFSFLKQSYLSQPPKKWKSPDFYSAGYPSGGATSYPHVATNKNPEENGHLHPELPENIKNQGSPFANVRVLSSFTNHEGINDNLIGMNNLNLKFWGEKLTLGGLSYAIRHDAMRGGSSGGMVINEKNEIVSIHYSDWDKSDTGLSFVLKSERFLYNNIPNYYLADYDLIFGGGLDQKNSYKDALARAYSNKGIKTNLFPNGL</sequence>
<evidence type="ECO:0000313" key="5">
    <source>
        <dbReference type="EMBL" id="MDQ0513876.1"/>
    </source>
</evidence>
<dbReference type="NCBIfam" id="NF045841">
    <property type="entry name" value="Ig_SerProt_MIP"/>
    <property type="match status" value="1"/>
</dbReference>
<protein>
    <recommendedName>
        <fullName evidence="4">DUF31 domain-containing protein</fullName>
    </recommendedName>
</protein>
<comment type="similarity">
    <text evidence="1">Belongs to the MG067/MG068/MG395 family.</text>
</comment>
<feature type="domain" description="DUF31" evidence="4">
    <location>
        <begin position="188"/>
        <end position="520"/>
    </location>
</feature>
<name>A0ABU0LYT7_9BACT</name>
<evidence type="ECO:0000256" key="1">
    <source>
        <dbReference type="ARBA" id="ARBA00007807"/>
    </source>
</evidence>
<evidence type="ECO:0000313" key="6">
    <source>
        <dbReference type="Proteomes" id="UP001240643"/>
    </source>
</evidence>
<dbReference type="Gene3D" id="2.40.10.10">
    <property type="entry name" value="Trypsin-like serine proteases"/>
    <property type="match status" value="1"/>
</dbReference>
<dbReference type="PRINTS" id="PR00840">
    <property type="entry name" value="Y06768FAMILY"/>
</dbReference>
<evidence type="ECO:0000256" key="3">
    <source>
        <dbReference type="SAM" id="SignalP"/>
    </source>
</evidence>
<dbReference type="Pfam" id="PF01732">
    <property type="entry name" value="Mycop_pep_DUF31"/>
    <property type="match status" value="1"/>
</dbReference>
<dbReference type="InterPro" id="IPR022382">
    <property type="entry name" value="Mycoplasma_peptidase_DUF31"/>
</dbReference>